<dbReference type="PROSITE" id="PS00867">
    <property type="entry name" value="CPSASE_2"/>
    <property type="match status" value="1"/>
</dbReference>
<dbReference type="GO" id="GO:0004075">
    <property type="term" value="F:biotin carboxylase activity"/>
    <property type="evidence" value="ECO:0007669"/>
    <property type="project" value="UniProtKB-EC"/>
</dbReference>
<protein>
    <recommendedName>
        <fullName evidence="21">Pyruvate carboxylase</fullName>
    </recommendedName>
</protein>
<dbReference type="InterPro" id="IPR000089">
    <property type="entry name" value="Biotin_lipoyl"/>
</dbReference>
<evidence type="ECO:0000256" key="9">
    <source>
        <dbReference type="ARBA" id="ARBA00023267"/>
    </source>
</evidence>
<dbReference type="AlphaFoldDB" id="A0AAW1SNT6"/>
<dbReference type="Pfam" id="PF02786">
    <property type="entry name" value="CPSase_L_D2"/>
    <property type="match status" value="1"/>
</dbReference>
<dbReference type="EMBL" id="JALJOV010001222">
    <property type="protein sequence ID" value="KAK9851861.1"/>
    <property type="molecule type" value="Genomic_DNA"/>
</dbReference>
<feature type="domain" description="ATP-grasp" evidence="16">
    <location>
        <begin position="201"/>
        <end position="398"/>
    </location>
</feature>
<comment type="function">
    <text evidence="2">This protein is a component of the acetyl coenzyme A carboxylase complex; first, biotin carboxylase catalyzes the carboxylation of the carrier protein and then the transcarboxylase transfers the carboxyl group to form malonyl-CoA.</text>
</comment>
<dbReference type="Pfam" id="PF00364">
    <property type="entry name" value="Biotin_lipoyl"/>
    <property type="match status" value="1"/>
</dbReference>
<evidence type="ECO:0000256" key="3">
    <source>
        <dbReference type="ARBA" id="ARBA00004742"/>
    </source>
</evidence>
<dbReference type="SUPFAM" id="SSF51246">
    <property type="entry name" value="Rudiment single hybrid motif"/>
    <property type="match status" value="1"/>
</dbReference>
<dbReference type="Gene3D" id="3.20.20.70">
    <property type="entry name" value="Aldolase class I"/>
    <property type="match status" value="1"/>
</dbReference>
<dbReference type="PROSITE" id="PS00866">
    <property type="entry name" value="CPSASE_1"/>
    <property type="match status" value="1"/>
</dbReference>
<keyword evidence="6" id="KW-0479">Metal-binding</keyword>
<evidence type="ECO:0000256" key="5">
    <source>
        <dbReference type="ARBA" id="ARBA00022598"/>
    </source>
</evidence>
<comment type="cofactor">
    <cofactor evidence="1">
        <name>biotin</name>
        <dbReference type="ChEBI" id="CHEBI:57586"/>
    </cofactor>
</comment>
<dbReference type="InterPro" id="IPR005481">
    <property type="entry name" value="BC-like_N"/>
</dbReference>
<dbReference type="GO" id="GO:0005524">
    <property type="term" value="F:ATP binding"/>
    <property type="evidence" value="ECO:0007669"/>
    <property type="project" value="UniProtKB-UniRule"/>
</dbReference>
<dbReference type="SUPFAM" id="SSF52440">
    <property type="entry name" value="PreATP-grasp domain"/>
    <property type="match status" value="1"/>
</dbReference>
<evidence type="ECO:0000256" key="10">
    <source>
        <dbReference type="ARBA" id="ARBA00023268"/>
    </source>
</evidence>
<dbReference type="Gene3D" id="3.30.470.20">
    <property type="entry name" value="ATP-grasp fold, B domain"/>
    <property type="match status" value="1"/>
</dbReference>
<evidence type="ECO:0000256" key="7">
    <source>
        <dbReference type="ARBA" id="ARBA00022741"/>
    </source>
</evidence>
<evidence type="ECO:0000259" key="15">
    <source>
        <dbReference type="PROSITE" id="PS50968"/>
    </source>
</evidence>
<keyword evidence="8 13" id="KW-0067">ATP-binding</keyword>
<dbReference type="InterPro" id="IPR013785">
    <property type="entry name" value="Aldolase_TIM"/>
</dbReference>
<name>A0AAW1SNT6_9CHLO</name>
<dbReference type="InterPro" id="IPR005479">
    <property type="entry name" value="CPAse_ATP-bd"/>
</dbReference>
<feature type="domain" description="Pyruvate carboxyltransferase" evidence="18">
    <location>
        <begin position="638"/>
        <end position="907"/>
    </location>
</feature>
<proteinExistence type="predicted"/>
<dbReference type="Gene3D" id="2.40.50.100">
    <property type="match status" value="1"/>
</dbReference>
<dbReference type="InterPro" id="IPR000891">
    <property type="entry name" value="PYR_CT"/>
</dbReference>
<dbReference type="InterPro" id="IPR055268">
    <property type="entry name" value="PCB-like"/>
</dbReference>
<comment type="catalytic activity">
    <reaction evidence="11">
        <text>N(6)-biotinyl-L-lysyl-[protein] + hydrogencarbonate + ATP = N(6)-carboxybiotinyl-L-lysyl-[protein] + ADP + phosphate + H(+)</text>
        <dbReference type="Rhea" id="RHEA:13501"/>
        <dbReference type="Rhea" id="RHEA-COMP:10505"/>
        <dbReference type="Rhea" id="RHEA-COMP:10506"/>
        <dbReference type="ChEBI" id="CHEBI:15378"/>
        <dbReference type="ChEBI" id="CHEBI:17544"/>
        <dbReference type="ChEBI" id="CHEBI:30616"/>
        <dbReference type="ChEBI" id="CHEBI:43474"/>
        <dbReference type="ChEBI" id="CHEBI:83144"/>
        <dbReference type="ChEBI" id="CHEBI:83145"/>
        <dbReference type="ChEBI" id="CHEBI:456216"/>
        <dbReference type="EC" id="6.3.4.14"/>
    </reaction>
</comment>
<evidence type="ECO:0000256" key="12">
    <source>
        <dbReference type="ARBA" id="ARBA00062964"/>
    </source>
</evidence>
<keyword evidence="4" id="KW-0312">Gluconeogenesis</keyword>
<dbReference type="InterPro" id="IPR016185">
    <property type="entry name" value="PreATP-grasp_dom_sf"/>
</dbReference>
<dbReference type="SUPFAM" id="SSF51569">
    <property type="entry name" value="Aldolase"/>
    <property type="match status" value="1"/>
</dbReference>
<evidence type="ECO:0000256" key="2">
    <source>
        <dbReference type="ARBA" id="ARBA00003761"/>
    </source>
</evidence>
<dbReference type="PROSITE" id="PS50968">
    <property type="entry name" value="BIOTINYL_LIPOYL"/>
    <property type="match status" value="1"/>
</dbReference>
<dbReference type="GO" id="GO:0006094">
    <property type="term" value="P:gluconeogenesis"/>
    <property type="evidence" value="ECO:0007669"/>
    <property type="project" value="UniProtKB-KW"/>
</dbReference>
<evidence type="ECO:0000256" key="14">
    <source>
        <dbReference type="SAM" id="MobiDB-lite"/>
    </source>
</evidence>
<dbReference type="SUPFAM" id="SSF51230">
    <property type="entry name" value="Single hybrid motif"/>
    <property type="match status" value="1"/>
</dbReference>
<dbReference type="NCBIfam" id="TIGR01235">
    <property type="entry name" value="pyruv_carbox"/>
    <property type="match status" value="1"/>
</dbReference>
<feature type="region of interest" description="Disordered" evidence="14">
    <location>
        <begin position="587"/>
        <end position="610"/>
    </location>
</feature>
<dbReference type="Proteomes" id="UP001485043">
    <property type="component" value="Unassembled WGS sequence"/>
</dbReference>
<dbReference type="FunFam" id="3.40.50.20:FF:000010">
    <property type="entry name" value="Propionyl-CoA carboxylase subunit alpha"/>
    <property type="match status" value="1"/>
</dbReference>
<feature type="domain" description="Lipoyl-binding" evidence="15">
    <location>
        <begin position="1178"/>
        <end position="1254"/>
    </location>
</feature>
<evidence type="ECO:0000256" key="8">
    <source>
        <dbReference type="ARBA" id="ARBA00022840"/>
    </source>
</evidence>
<keyword evidence="9" id="KW-0092">Biotin</keyword>
<dbReference type="InterPro" id="IPR011053">
    <property type="entry name" value="Single_hybrid_motif"/>
</dbReference>
<evidence type="ECO:0008006" key="21">
    <source>
        <dbReference type="Google" id="ProtNLM"/>
    </source>
</evidence>
<dbReference type="PROSITE" id="PS50979">
    <property type="entry name" value="BC"/>
    <property type="match status" value="1"/>
</dbReference>
<comment type="caution">
    <text evidence="19">The sequence shown here is derived from an EMBL/GenBank/DDBJ whole genome shotgun (WGS) entry which is preliminary data.</text>
</comment>
<dbReference type="SMART" id="SM00878">
    <property type="entry name" value="Biotin_carb_C"/>
    <property type="match status" value="1"/>
</dbReference>
<dbReference type="SUPFAM" id="SSF56059">
    <property type="entry name" value="Glutathione synthetase ATP-binding domain-like"/>
    <property type="match status" value="1"/>
</dbReference>
<evidence type="ECO:0000259" key="18">
    <source>
        <dbReference type="PROSITE" id="PS50991"/>
    </source>
</evidence>
<dbReference type="PROSITE" id="PS50975">
    <property type="entry name" value="ATP_GRASP"/>
    <property type="match status" value="1"/>
</dbReference>
<evidence type="ECO:0000256" key="6">
    <source>
        <dbReference type="ARBA" id="ARBA00022723"/>
    </source>
</evidence>
<organism evidence="19 20">
    <name type="scientific">Apatococcus fuscideae</name>
    <dbReference type="NCBI Taxonomy" id="2026836"/>
    <lineage>
        <taxon>Eukaryota</taxon>
        <taxon>Viridiplantae</taxon>
        <taxon>Chlorophyta</taxon>
        <taxon>core chlorophytes</taxon>
        <taxon>Trebouxiophyceae</taxon>
        <taxon>Chlorellales</taxon>
        <taxon>Chlorellaceae</taxon>
        <taxon>Apatococcus</taxon>
    </lineage>
</organism>
<dbReference type="InterPro" id="IPR005930">
    <property type="entry name" value="Pyruv_COase"/>
</dbReference>
<keyword evidence="5" id="KW-0436">Ligase</keyword>
<gene>
    <name evidence="19" type="ORF">WJX84_001762</name>
</gene>
<dbReference type="Pfam" id="PF02785">
    <property type="entry name" value="Biotin_carb_C"/>
    <property type="match status" value="1"/>
</dbReference>
<dbReference type="InterPro" id="IPR003379">
    <property type="entry name" value="Carboxylase_cons_dom"/>
</dbReference>
<dbReference type="InterPro" id="IPR001882">
    <property type="entry name" value="Biotin_BS"/>
</dbReference>
<dbReference type="CDD" id="cd06850">
    <property type="entry name" value="biotinyl_domain"/>
    <property type="match status" value="1"/>
</dbReference>
<dbReference type="PROSITE" id="PS00188">
    <property type="entry name" value="BIOTIN"/>
    <property type="match status" value="1"/>
</dbReference>
<comment type="subunit">
    <text evidence="12">Acetyl-CoA carboxylase is a heterohexamer composed of biotin carboxyl carrier protein, biotin carboxylase and two subunits each of ACCase subunit alpha and ACCase plastid-coded subunit beta (accD).</text>
</comment>
<dbReference type="NCBIfam" id="NF006761">
    <property type="entry name" value="PRK09282.1"/>
    <property type="match status" value="1"/>
</dbReference>
<dbReference type="GO" id="GO:0016421">
    <property type="term" value="F:CoA carboxylase activity"/>
    <property type="evidence" value="ECO:0007669"/>
    <property type="project" value="UniProtKB-ARBA"/>
</dbReference>
<dbReference type="GO" id="GO:0004736">
    <property type="term" value="F:pyruvate carboxylase activity"/>
    <property type="evidence" value="ECO:0007669"/>
    <property type="project" value="InterPro"/>
</dbReference>
<dbReference type="GO" id="GO:0046872">
    <property type="term" value="F:metal ion binding"/>
    <property type="evidence" value="ECO:0007669"/>
    <property type="project" value="UniProtKB-KW"/>
</dbReference>
<dbReference type="InterPro" id="IPR005482">
    <property type="entry name" value="Biotin_COase_C"/>
</dbReference>
<evidence type="ECO:0000256" key="13">
    <source>
        <dbReference type="PROSITE-ProRule" id="PRU00409"/>
    </source>
</evidence>
<dbReference type="FunFam" id="3.20.20.70:FF:000033">
    <property type="entry name" value="Pyruvate carboxylase"/>
    <property type="match status" value="1"/>
</dbReference>
<dbReference type="Pfam" id="PF02436">
    <property type="entry name" value="PYC_OADA"/>
    <property type="match status" value="1"/>
</dbReference>
<keyword evidence="20" id="KW-1185">Reference proteome</keyword>
<dbReference type="PANTHER" id="PTHR43778:SF2">
    <property type="entry name" value="PYRUVATE CARBOXYLASE, MITOCHONDRIAL"/>
    <property type="match status" value="1"/>
</dbReference>
<dbReference type="Pfam" id="PF00682">
    <property type="entry name" value="HMGL-like"/>
    <property type="match status" value="1"/>
</dbReference>
<evidence type="ECO:0000256" key="1">
    <source>
        <dbReference type="ARBA" id="ARBA00001953"/>
    </source>
</evidence>
<evidence type="ECO:0000259" key="16">
    <source>
        <dbReference type="PROSITE" id="PS50975"/>
    </source>
</evidence>
<dbReference type="Pfam" id="PF00289">
    <property type="entry name" value="Biotin_carb_N"/>
    <property type="match status" value="1"/>
</dbReference>
<keyword evidence="7 13" id="KW-0547">Nucleotide-binding</keyword>
<feature type="domain" description="Biotin carboxylation" evidence="17">
    <location>
        <begin position="80"/>
        <end position="532"/>
    </location>
</feature>
<dbReference type="PANTHER" id="PTHR43778">
    <property type="entry name" value="PYRUVATE CARBOXYLASE"/>
    <property type="match status" value="1"/>
</dbReference>
<evidence type="ECO:0000313" key="20">
    <source>
        <dbReference type="Proteomes" id="UP001485043"/>
    </source>
</evidence>
<sequence length="1268" mass="136826">MYLQTSSVRDSVPSEATMAPDLALQALGCPVRPRRSRRGHLNRPGISSSLTPRRACMVAQTSSTQDSYGQDVAEAIASLPFKRLLCANRGEIAVRVFRAGIELGLRTVAIYSPADRLQPHRFKADESYAVGAPGMTPVQCYLDVEGVIAVAKQQQADAIHPGYGFMSENATFARRCAEEGITFVGPRADTIEALGDKTMARKMAEECGVPVVPGTSHATTSNKEAVQFAKDNGFPVILKAAKGGGGRGMRVARSENELEDAFERASKEALASFGDGSMFIEKFVEDPRHIEVQILADQHGNVVHLYERDCSVQRRHQKVVEIAPAFALDEKVRAAIHADAVRLAQHVGYCNAGTVEFMVDKHGDYFFLEVNPRIQVEHTVTEEVTGVDLVQAQLLIAGGASLASIGLGSQADLLPPNGFAIQCRITTEDPQRNFQPDAGRISSYRSPGGPGIRLDGALTAGNYVSPHYDSLLVKVICHASSFRGSVQKMLRAMHEFQIRGVKTNVPFLENVLRHPDFLGGRATTSFIGDNPQLFDFGPQDLVEASKLLIFLAEMVVNGPNHPGATGPPPAKITPPAPLIPASVPACRAPAVTPRSSSGSSEPSRHHLASTQPLSGWRDILLAEGPDAWAKAVRAHPGTLITDTTWRDAHQSLLATRVRTHDMCQAAAATGAVLRNAGSLEMWGGATFDVALRYLHEDPWRRLDLLRERIPHIPFQMLLRGVNAVGYTSYPDNVVTGFVTEAHRAGIDIFRVFDSLNYIDNLKFGIDAVHAAGGVAEGTLCYSGDVSNPNKRKFTLEYYLGLAEELVEHGVTTLGIKDMAGLLKPRAATLLISSLRTTFPDVPIHVHTHDTAGTGVATQLACVAAGADIVDCCLDAMSGTTSQPSMGAIVNSLAGTDKETGISPEHLADLNIFWEATRALYLPYESDMKSTSADVYDHEMPGGQYTNLRIQAASLGLGDEWQKVKKAYIMANRALGDIIKVTPSSKVVGDLAQFMVSNGLDDVGLLEKAEDLSLPTSVVEYLQGYLGQPPGGFPEPLRSRVLKDRPRIQGRPGASMSPLNFARLRGNLQDKNYGRKISDRDVLSAALYPQVFDAFMATQGRYSRFLEALPTRAFLVPLEEDEEVEVELSRGNVVPIKFKAVSELQPTGHREVFFEVNGVPRVVEVMDKGAGSKGRVAREQADKSSLGSVGAPMSGEVVEVSVKPGATVQRGQQLVVLSAMKMETSVTAPCSGLVQHVAVEAGDQIDSGDLVLRIETEESSEALSSTDEA</sequence>
<dbReference type="CDD" id="cd07937">
    <property type="entry name" value="DRE_TIM_PC_TC_5S"/>
    <property type="match status" value="1"/>
</dbReference>
<dbReference type="InterPro" id="IPR011761">
    <property type="entry name" value="ATP-grasp"/>
</dbReference>
<evidence type="ECO:0000256" key="11">
    <source>
        <dbReference type="ARBA" id="ARBA00048600"/>
    </source>
</evidence>
<dbReference type="InterPro" id="IPR011054">
    <property type="entry name" value="Rudment_hybrid_motif"/>
</dbReference>
<dbReference type="InterPro" id="IPR011764">
    <property type="entry name" value="Biotin_carboxylation_dom"/>
</dbReference>
<dbReference type="NCBIfam" id="NF009554">
    <property type="entry name" value="PRK12999.1"/>
    <property type="match status" value="1"/>
</dbReference>
<dbReference type="SUPFAM" id="SSF89000">
    <property type="entry name" value="post-HMGL domain-like"/>
    <property type="match status" value="1"/>
</dbReference>
<dbReference type="FunFam" id="3.30.470.20:FF:000012">
    <property type="entry name" value="Pyruvate carboxylase"/>
    <property type="match status" value="1"/>
</dbReference>
<dbReference type="GO" id="GO:0005737">
    <property type="term" value="C:cytoplasm"/>
    <property type="evidence" value="ECO:0007669"/>
    <property type="project" value="TreeGrafter"/>
</dbReference>
<keyword evidence="10" id="KW-0511">Multifunctional enzyme</keyword>
<dbReference type="FunFam" id="3.30.1490.20:FF:000018">
    <property type="entry name" value="Biotin carboxylase"/>
    <property type="match status" value="1"/>
</dbReference>
<dbReference type="FunFam" id="2.40.50.100:FF:000003">
    <property type="entry name" value="Acetyl-CoA carboxylase biotin carboxyl carrier protein"/>
    <property type="match status" value="1"/>
</dbReference>
<reference evidence="19 20" key="1">
    <citation type="journal article" date="2024" name="Nat. Commun.">
        <title>Phylogenomics reveals the evolutionary origins of lichenization in chlorophyte algae.</title>
        <authorList>
            <person name="Puginier C."/>
            <person name="Libourel C."/>
            <person name="Otte J."/>
            <person name="Skaloud P."/>
            <person name="Haon M."/>
            <person name="Grisel S."/>
            <person name="Petersen M."/>
            <person name="Berrin J.G."/>
            <person name="Delaux P.M."/>
            <person name="Dal Grande F."/>
            <person name="Keller J."/>
        </authorList>
    </citation>
    <scope>NUCLEOTIDE SEQUENCE [LARGE SCALE GENOMIC DNA]</scope>
    <source>
        <strain evidence="19 20">SAG 2523</strain>
    </source>
</reference>
<dbReference type="PROSITE" id="PS50991">
    <property type="entry name" value="PYR_CT"/>
    <property type="match status" value="1"/>
</dbReference>
<evidence type="ECO:0000313" key="19">
    <source>
        <dbReference type="EMBL" id="KAK9851861.1"/>
    </source>
</evidence>
<evidence type="ECO:0000256" key="4">
    <source>
        <dbReference type="ARBA" id="ARBA00022432"/>
    </source>
</evidence>
<accession>A0AAW1SNT6</accession>
<evidence type="ECO:0000259" key="17">
    <source>
        <dbReference type="PROSITE" id="PS50979"/>
    </source>
</evidence>
<comment type="pathway">
    <text evidence="3">Carbohydrate biosynthesis; gluconeogenesis.</text>
</comment>